<evidence type="ECO:0000256" key="2">
    <source>
        <dbReference type="ARBA" id="ARBA00022741"/>
    </source>
</evidence>
<dbReference type="SUPFAM" id="SSF100950">
    <property type="entry name" value="NagB/RpiA/CoA transferase-like"/>
    <property type="match status" value="1"/>
</dbReference>
<dbReference type="GO" id="GO:0030272">
    <property type="term" value="F:5-formyltetrahydrofolate cyclo-ligase activity"/>
    <property type="evidence" value="ECO:0007669"/>
    <property type="project" value="UniProtKB-EC"/>
</dbReference>
<sequence>MVREMDEEEEDTIRMRKQELRRYMMSLRDSLSREEMIRASSIIQEKVLKTDEFNSSSIVGLYSPIGSEVDTSTLARYAIEEGKILAYPRIEDRYTMVFVMVLDPAIDLTIGRYGILEPLPSKVVKPDLVIVPGLVWDEHGHRIGYGKGYYDRYLSMNRDAVRIGLAYDFQVLSSIPHSRMDVRVNMIVTERRSIRVDDDNNSDVMG</sequence>
<comment type="similarity">
    <text evidence="1">Belongs to the 5-formyltetrahydrofolate cyclo-ligase family.</text>
</comment>
<dbReference type="Proteomes" id="UP000236248">
    <property type="component" value="Chromosome NCAV"/>
</dbReference>
<reference evidence="5" key="1">
    <citation type="submission" date="2018-01" db="EMBL/GenBank/DDBJ databases">
        <authorList>
            <person name="Kerou L M."/>
        </authorList>
    </citation>
    <scope>NUCLEOTIDE SEQUENCE [LARGE SCALE GENOMIC DNA]</scope>
    <source>
        <strain evidence="5">SCU2</strain>
    </source>
</reference>
<proteinExistence type="inferred from homology"/>
<dbReference type="NCBIfam" id="TIGR02727">
    <property type="entry name" value="MTHFS_bact"/>
    <property type="match status" value="1"/>
</dbReference>
<dbReference type="GO" id="GO:0035999">
    <property type="term" value="P:tetrahydrofolate interconversion"/>
    <property type="evidence" value="ECO:0007669"/>
    <property type="project" value="TreeGrafter"/>
</dbReference>
<dbReference type="PANTHER" id="PTHR23407">
    <property type="entry name" value="ATPASE INHIBITOR/5-FORMYLTETRAHYDROFOLATE CYCLO-LIGASE"/>
    <property type="match status" value="1"/>
</dbReference>
<evidence type="ECO:0000256" key="1">
    <source>
        <dbReference type="ARBA" id="ARBA00010638"/>
    </source>
</evidence>
<keyword evidence="2" id="KW-0547">Nucleotide-binding</keyword>
<keyword evidence="3" id="KW-0067">ATP-binding</keyword>
<evidence type="ECO:0000256" key="3">
    <source>
        <dbReference type="ARBA" id="ARBA00022840"/>
    </source>
</evidence>
<dbReference type="EMBL" id="LT981265">
    <property type="protein sequence ID" value="SPC34149.1"/>
    <property type="molecule type" value="Genomic_DNA"/>
</dbReference>
<organism evidence="4 5">
    <name type="scientific">Candidatus Nitrosocaldus cavascurensis</name>
    <dbReference type="NCBI Taxonomy" id="2058097"/>
    <lineage>
        <taxon>Archaea</taxon>
        <taxon>Nitrososphaerota</taxon>
        <taxon>Nitrososphaeria</taxon>
        <taxon>Candidatus Nitrosocaldales</taxon>
        <taxon>Candidatus Nitrosocaldaceae</taxon>
        <taxon>Candidatus Nitrosocaldus</taxon>
    </lineage>
</organism>
<evidence type="ECO:0000313" key="5">
    <source>
        <dbReference type="Proteomes" id="UP000236248"/>
    </source>
</evidence>
<accession>A0A2K5ARC4</accession>
<dbReference type="AlphaFoldDB" id="A0A2K5ARC4"/>
<dbReference type="Pfam" id="PF01812">
    <property type="entry name" value="5-FTHF_cyc-lig"/>
    <property type="match status" value="1"/>
</dbReference>
<dbReference type="PIRSF" id="PIRSF006806">
    <property type="entry name" value="FTHF_cligase"/>
    <property type="match status" value="1"/>
</dbReference>
<dbReference type="InterPro" id="IPR002698">
    <property type="entry name" value="FTHF_cligase"/>
</dbReference>
<dbReference type="InterPro" id="IPR037171">
    <property type="entry name" value="NagB/RpiA_transferase-like"/>
</dbReference>
<dbReference type="InterPro" id="IPR024185">
    <property type="entry name" value="FTHF_cligase-like_sf"/>
</dbReference>
<dbReference type="EC" id="6.3.3.2" evidence="4"/>
<evidence type="ECO:0000313" key="4">
    <source>
        <dbReference type="EMBL" id="SPC34149.1"/>
    </source>
</evidence>
<name>A0A2K5ARC4_9ARCH</name>
<dbReference type="GO" id="GO:0005524">
    <property type="term" value="F:ATP binding"/>
    <property type="evidence" value="ECO:0007669"/>
    <property type="project" value="UniProtKB-KW"/>
</dbReference>
<dbReference type="KEGG" id="ncv:NCAV_0972"/>
<dbReference type="PANTHER" id="PTHR23407:SF1">
    <property type="entry name" value="5-FORMYLTETRAHYDROFOLATE CYCLO-LIGASE"/>
    <property type="match status" value="1"/>
</dbReference>
<keyword evidence="4" id="KW-0436">Ligase</keyword>
<dbReference type="Gene3D" id="3.40.50.10420">
    <property type="entry name" value="NagB/RpiA/CoA transferase-like"/>
    <property type="match status" value="1"/>
</dbReference>
<keyword evidence="5" id="KW-1185">Reference proteome</keyword>
<dbReference type="GO" id="GO:0009396">
    <property type="term" value="P:folic acid-containing compound biosynthetic process"/>
    <property type="evidence" value="ECO:0007669"/>
    <property type="project" value="TreeGrafter"/>
</dbReference>
<gene>
    <name evidence="4" type="ORF">NCAV_0972</name>
</gene>
<protein>
    <submittedName>
        <fullName evidence="4">Putative 5-formyltetrahydrofolate cyclo-ligase</fullName>
        <ecNumber evidence="4">6.3.3.2</ecNumber>
    </submittedName>
</protein>